<dbReference type="SUPFAM" id="SSF51161">
    <property type="entry name" value="Trimeric LpxA-like enzymes"/>
    <property type="match status" value="1"/>
</dbReference>
<keyword evidence="2" id="KW-0012">Acyltransferase</keyword>
<dbReference type="Gene3D" id="2.160.10.10">
    <property type="entry name" value="Hexapeptide repeat proteins"/>
    <property type="match status" value="1"/>
</dbReference>
<dbReference type="InterPro" id="IPR023917">
    <property type="entry name" value="Bifunctiontional_GlmU_bac-type"/>
</dbReference>
<dbReference type="EMBL" id="JBHUOV010000005">
    <property type="protein sequence ID" value="MFD2824042.1"/>
    <property type="molecule type" value="Genomic_DNA"/>
</dbReference>
<dbReference type="PANTHER" id="PTHR43584">
    <property type="entry name" value="NUCLEOTIDYL TRANSFERASE"/>
    <property type="match status" value="1"/>
</dbReference>
<evidence type="ECO:0000256" key="2">
    <source>
        <dbReference type="ARBA" id="ARBA00023315"/>
    </source>
</evidence>
<dbReference type="Proteomes" id="UP001597533">
    <property type="component" value="Unassembled WGS sequence"/>
</dbReference>
<dbReference type="Pfam" id="PF13562">
    <property type="entry name" value="NTP_transf_4"/>
    <property type="match status" value="1"/>
</dbReference>
<dbReference type="PANTHER" id="PTHR43584:SF9">
    <property type="entry name" value="TRANSFERASE HEXAPEPTIDE REPEAT CONTAINING PROTEIN"/>
    <property type="match status" value="1"/>
</dbReference>
<dbReference type="CDD" id="cd05635">
    <property type="entry name" value="LbH_unknown"/>
    <property type="match status" value="1"/>
</dbReference>
<gene>
    <name evidence="3" type="ORF">ACFS5M_10190</name>
</gene>
<sequence length="392" mass="43968">MNYILFDGPSRQQLLPFTYTRPVADLRIGILTIREKWEKHLGYTTTTITEEYLSEKYPMVEMEENIMINASFLPNSELIEMVKGLEENQAIFKDEDVIAFFTKEAQEDIDLESYEAIEYNENVIRIEHTWDIFAKNGDAIQEDFELLTNGQKSQPIPNSNNIICAENIFIEEGAKIEFATLNASSGPIYLGKDSEVMEGSIIRGPFALCDHATVKLGAKIYGPTTIGPHSKVGGEVNNSVLFGYSNKGHDGFLGNSVLGEWCNLGADTNNSNLKNNYAEVRLWNYETEGFARTGLQFCGLMMGDHSKCGINTMFNTGTVVGVCANIFGSGFPRNFVPSFSWGGSNGFTTYLTKKAFEVAQVVMSRRDIEFTDQDKAILQQVFEDTNKWRSSY</sequence>
<dbReference type="InterPro" id="IPR011004">
    <property type="entry name" value="Trimer_LpxA-like_sf"/>
</dbReference>
<evidence type="ECO:0000313" key="4">
    <source>
        <dbReference type="Proteomes" id="UP001597533"/>
    </source>
</evidence>
<keyword evidence="4" id="KW-1185">Reference proteome</keyword>
<organism evidence="3 4">
    <name type="scientific">Lacinutrix iliipiscaria</name>
    <dbReference type="NCBI Taxonomy" id="1230532"/>
    <lineage>
        <taxon>Bacteria</taxon>
        <taxon>Pseudomonadati</taxon>
        <taxon>Bacteroidota</taxon>
        <taxon>Flavobacteriia</taxon>
        <taxon>Flavobacteriales</taxon>
        <taxon>Flavobacteriaceae</taxon>
        <taxon>Lacinutrix</taxon>
    </lineage>
</organism>
<accession>A0ABW5WMU4</accession>
<reference evidence="4" key="1">
    <citation type="journal article" date="2019" name="Int. J. Syst. Evol. Microbiol.">
        <title>The Global Catalogue of Microorganisms (GCM) 10K type strain sequencing project: providing services to taxonomists for standard genome sequencing and annotation.</title>
        <authorList>
            <consortium name="The Broad Institute Genomics Platform"/>
            <consortium name="The Broad Institute Genome Sequencing Center for Infectious Disease"/>
            <person name="Wu L."/>
            <person name="Ma J."/>
        </authorList>
    </citation>
    <scope>NUCLEOTIDE SEQUENCE [LARGE SCALE GENOMIC DNA]</scope>
    <source>
        <strain evidence="4">KCTC 32141</strain>
    </source>
</reference>
<name>A0ABW5WMU4_9FLAO</name>
<evidence type="ECO:0000313" key="3">
    <source>
        <dbReference type="EMBL" id="MFD2824042.1"/>
    </source>
</evidence>
<evidence type="ECO:0000256" key="1">
    <source>
        <dbReference type="ARBA" id="ARBA00022679"/>
    </source>
</evidence>
<proteinExistence type="predicted"/>
<keyword evidence="1" id="KW-0808">Transferase</keyword>
<dbReference type="InterPro" id="IPR050065">
    <property type="entry name" value="GlmU-like"/>
</dbReference>
<protein>
    <submittedName>
        <fullName evidence="3">GlmU family protein</fullName>
    </submittedName>
</protein>
<dbReference type="NCBIfam" id="TIGR03991">
    <property type="entry name" value="alt_bact_glmU"/>
    <property type="match status" value="1"/>
</dbReference>
<comment type="caution">
    <text evidence="3">The sequence shown here is derived from an EMBL/GenBank/DDBJ whole genome shotgun (WGS) entry which is preliminary data.</text>
</comment>
<dbReference type="RefSeq" id="WP_183489817.1">
    <property type="nucleotide sequence ID" value="NZ_JBHUOV010000005.1"/>
</dbReference>